<comment type="catalytic activity">
    <reaction evidence="1 7">
        <text>dTDP-alpha-D-glucose = dTDP-4-dehydro-6-deoxy-alpha-D-glucose + H2O</text>
        <dbReference type="Rhea" id="RHEA:17221"/>
        <dbReference type="ChEBI" id="CHEBI:15377"/>
        <dbReference type="ChEBI" id="CHEBI:57477"/>
        <dbReference type="ChEBI" id="CHEBI:57649"/>
        <dbReference type="EC" id="4.2.1.46"/>
    </reaction>
</comment>
<dbReference type="Gene3D" id="3.40.50.720">
    <property type="entry name" value="NAD(P)-binding Rossmann-like Domain"/>
    <property type="match status" value="1"/>
</dbReference>
<dbReference type="AlphaFoldDB" id="A0A0F0CJN9"/>
<evidence type="ECO:0000256" key="6">
    <source>
        <dbReference type="ARBA" id="ARBA00023239"/>
    </source>
</evidence>
<keyword evidence="9" id="KW-0167">Capsid protein</keyword>
<proteinExistence type="inferred from homology"/>
<dbReference type="Pfam" id="PF16363">
    <property type="entry name" value="GDP_Man_Dehyd"/>
    <property type="match status" value="1"/>
</dbReference>
<dbReference type="EC" id="4.2.1.46" evidence="4 7"/>
<dbReference type="CDD" id="cd05246">
    <property type="entry name" value="dTDP_GD_SDR_e"/>
    <property type="match status" value="1"/>
</dbReference>
<evidence type="ECO:0000256" key="2">
    <source>
        <dbReference type="ARBA" id="ARBA00001911"/>
    </source>
</evidence>
<dbReference type="NCBIfam" id="TIGR01181">
    <property type="entry name" value="dTDP_gluc_dehyt"/>
    <property type="match status" value="1"/>
</dbReference>
<dbReference type="Gene3D" id="3.90.25.10">
    <property type="entry name" value="UDP-galactose 4-epimerase, domain 1"/>
    <property type="match status" value="1"/>
</dbReference>
<comment type="similarity">
    <text evidence="3 7">Belongs to the NAD(P)-dependent epimerase/dehydratase family. dTDP-glucose dehydratase subfamily.</text>
</comment>
<keyword evidence="6 7" id="KW-0456">Lyase</keyword>
<organism evidence="9 10">
    <name type="scientific">Candidatus Omnitrophus magneticus</name>
    <dbReference type="NCBI Taxonomy" id="1609969"/>
    <lineage>
        <taxon>Bacteria</taxon>
        <taxon>Pseudomonadati</taxon>
        <taxon>Candidatus Omnitrophota</taxon>
        <taxon>Candidatus Omnitrophus</taxon>
    </lineage>
</organism>
<protein>
    <recommendedName>
        <fullName evidence="4 7">dTDP-glucose 4,6-dehydratase</fullName>
        <ecNumber evidence="4 7">4.2.1.46</ecNumber>
    </recommendedName>
</protein>
<gene>
    <name evidence="9" type="ORF">OMAG_002593</name>
</gene>
<dbReference type="PATRIC" id="fig|1609969.3.peg.2781"/>
<evidence type="ECO:0000256" key="4">
    <source>
        <dbReference type="ARBA" id="ARBA00011990"/>
    </source>
</evidence>
<dbReference type="InterPro" id="IPR005888">
    <property type="entry name" value="dTDP_Gluc_deHydtase"/>
</dbReference>
<dbReference type="PANTHER" id="PTHR43000">
    <property type="entry name" value="DTDP-D-GLUCOSE 4,6-DEHYDRATASE-RELATED"/>
    <property type="match status" value="1"/>
</dbReference>
<keyword evidence="5" id="KW-0520">NAD</keyword>
<dbReference type="InterPro" id="IPR016040">
    <property type="entry name" value="NAD(P)-bd_dom"/>
</dbReference>
<dbReference type="GO" id="GO:0008460">
    <property type="term" value="F:dTDP-glucose 4,6-dehydratase activity"/>
    <property type="evidence" value="ECO:0007669"/>
    <property type="project" value="UniProtKB-EC"/>
</dbReference>
<comment type="cofactor">
    <cofactor evidence="2 7">
        <name>NAD(+)</name>
        <dbReference type="ChEBI" id="CHEBI:57540"/>
    </cofactor>
</comment>
<accession>A0A0F0CJN9</accession>
<evidence type="ECO:0000313" key="10">
    <source>
        <dbReference type="Proteomes" id="UP000033428"/>
    </source>
</evidence>
<evidence type="ECO:0000256" key="1">
    <source>
        <dbReference type="ARBA" id="ARBA00001539"/>
    </source>
</evidence>
<dbReference type="SUPFAM" id="SSF51735">
    <property type="entry name" value="NAD(P)-binding Rossmann-fold domains"/>
    <property type="match status" value="1"/>
</dbReference>
<reference evidence="9 10" key="1">
    <citation type="submission" date="2015-02" db="EMBL/GenBank/DDBJ databases">
        <title>Single-cell genomics of uncultivated deep-branching MTB reveals a conserved set of magnetosome genes.</title>
        <authorList>
            <person name="Kolinko S."/>
            <person name="Richter M."/>
            <person name="Glockner F.O."/>
            <person name="Brachmann A."/>
            <person name="Schuler D."/>
        </authorList>
    </citation>
    <scope>NUCLEOTIDE SEQUENCE [LARGE SCALE GENOMIC DNA]</scope>
    <source>
        <strain evidence="9">SKK-01</strain>
    </source>
</reference>
<feature type="domain" description="NAD(P)-binding" evidence="8">
    <location>
        <begin position="5"/>
        <end position="302"/>
    </location>
</feature>
<dbReference type="GO" id="GO:0009225">
    <property type="term" value="P:nucleotide-sugar metabolic process"/>
    <property type="evidence" value="ECO:0007669"/>
    <property type="project" value="InterPro"/>
</dbReference>
<evidence type="ECO:0000256" key="5">
    <source>
        <dbReference type="ARBA" id="ARBA00023027"/>
    </source>
</evidence>
<evidence type="ECO:0000256" key="7">
    <source>
        <dbReference type="RuleBase" id="RU004473"/>
    </source>
</evidence>
<evidence type="ECO:0000259" key="8">
    <source>
        <dbReference type="Pfam" id="PF16363"/>
    </source>
</evidence>
<comment type="caution">
    <text evidence="9">The sequence shown here is derived from an EMBL/GenBank/DDBJ whole genome shotgun (WGS) entry which is preliminary data.</text>
</comment>
<name>A0A0F0CJN9_9BACT</name>
<dbReference type="InterPro" id="IPR036291">
    <property type="entry name" value="NAD(P)-bd_dom_sf"/>
</dbReference>
<evidence type="ECO:0000313" key="9">
    <source>
        <dbReference type="EMBL" id="KJJ83543.1"/>
    </source>
</evidence>
<dbReference type="Proteomes" id="UP000033428">
    <property type="component" value="Unassembled WGS sequence"/>
</dbReference>
<dbReference type="EMBL" id="JYNY01000545">
    <property type="protein sequence ID" value="KJJ83543.1"/>
    <property type="molecule type" value="Genomic_DNA"/>
</dbReference>
<keyword evidence="9" id="KW-0946">Virion</keyword>
<keyword evidence="10" id="KW-1185">Reference proteome</keyword>
<sequence length="331" mass="37742">MRKMLVTGGAGFIGSEFVRQAALEKSNKIIVIDKLSYAGDLERLAELKDKYTFYNSDIRDKKNISRIFSKEKPDIIVHFAAETHVDRSILDGTIFIESNIKGTQILMDAARAIGTPRFIHISTDEVYGEIRKGKFLEESPFRPNSPYAVSKAGADLLVQSYIRTYNFPAIIIRASNNYGPWQYPEKFIPVIIAKIMNGEKIPVYGKGLQCREWLYVSDCAEAVRFVTENGKIGESYNIGSGIEKTNIAVAKKTLNALGKNNSHIEFVQDRPGHDFRYALNIKKIKELGWSPKIDFTEGITKTVQWYKDNSPWLMSKMNSIKKYWKKVYKKI</sequence>
<evidence type="ECO:0000256" key="3">
    <source>
        <dbReference type="ARBA" id="ARBA00008178"/>
    </source>
</evidence>